<sequence>MLDIYRDSPVGQCLRLLTRKRIGKYPEEDVRFDVSCLFTDRHDSAESRNDESTSPEEDIERGQQGGGYGSSQTPTKAEHGVHLVAWYSDSDPDNPQNWSSGKKLWIGMILFAYTFAAYIGSSLYTVSEPAIEEIFDISETAAAAGLTVYVLGYGVGPMIFSPLSEIPAVGRNLLYIVTFFLFVILCVPMALVDNFAGIIVLRFLLGFFASPCLATAAASYGDMYGATEMPYVIALWGGGATLGPALGPIIGGFAVEKMDWRWSTWELLWLSGPVLILMFFFLPETSPDSILLRRAQRLRKWTGRTDLKSESEIRQKNMNPREITYQALIKPWQINALDPAVLFSTFYTGLTYGVYYSFFESFPLVYTEKYGFNLGQTGLCFLSVLIGLAVAVIILCAYLYFIAPKRLARLDPVPPEARIWPGLFATFCIPLGLFLFAFTARRSIHWIVSLVGVTISMCGTFIITQCMFIYLPFTYPRYSGSLFAANGLSRSLFAGAAILFSRPMFLALGIDGGVSLLAGFSVLCVFGIYGIYYFGESLRRRSKFAGE</sequence>
<comment type="subcellular location">
    <subcellularLocation>
        <location evidence="1">Membrane</location>
        <topology evidence="1">Multi-pass membrane protein</topology>
    </subcellularLocation>
</comment>
<dbReference type="InterPro" id="IPR011701">
    <property type="entry name" value="MFS"/>
</dbReference>
<feature type="transmembrane region" description="Helical" evidence="6">
    <location>
        <begin position="340"/>
        <end position="359"/>
    </location>
</feature>
<comment type="caution">
    <text evidence="8">The sequence shown here is derived from an EMBL/GenBank/DDBJ whole genome shotgun (WGS) entry which is preliminary data.</text>
</comment>
<feature type="transmembrane region" description="Helical" evidence="6">
    <location>
        <begin position="104"/>
        <end position="121"/>
    </location>
</feature>
<dbReference type="AlphaFoldDB" id="A0AA38RYG8"/>
<feature type="transmembrane region" description="Helical" evidence="6">
    <location>
        <begin position="422"/>
        <end position="440"/>
    </location>
</feature>
<feature type="transmembrane region" description="Helical" evidence="6">
    <location>
        <begin position="267"/>
        <end position="284"/>
    </location>
</feature>
<feature type="transmembrane region" description="Helical" evidence="6">
    <location>
        <begin position="141"/>
        <end position="160"/>
    </location>
</feature>
<name>A0AA38RYG8_9PEZI</name>
<evidence type="ECO:0000256" key="2">
    <source>
        <dbReference type="ARBA" id="ARBA00022692"/>
    </source>
</evidence>
<evidence type="ECO:0000256" key="1">
    <source>
        <dbReference type="ARBA" id="ARBA00004141"/>
    </source>
</evidence>
<dbReference type="GO" id="GO:0015244">
    <property type="term" value="F:fluconazole transmembrane transporter activity"/>
    <property type="evidence" value="ECO:0007669"/>
    <property type="project" value="TreeGrafter"/>
</dbReference>
<keyword evidence="9" id="KW-1185">Reference proteome</keyword>
<dbReference type="EMBL" id="JANBVO010000007">
    <property type="protein sequence ID" value="KAJ9150718.1"/>
    <property type="molecule type" value="Genomic_DNA"/>
</dbReference>
<dbReference type="PANTHER" id="PTHR23502">
    <property type="entry name" value="MAJOR FACILITATOR SUPERFAMILY"/>
    <property type="match status" value="1"/>
</dbReference>
<gene>
    <name evidence="8" type="ORF">NKR23_g3468</name>
</gene>
<evidence type="ECO:0000256" key="4">
    <source>
        <dbReference type="ARBA" id="ARBA00023136"/>
    </source>
</evidence>
<feature type="region of interest" description="Disordered" evidence="5">
    <location>
        <begin position="43"/>
        <end position="75"/>
    </location>
</feature>
<evidence type="ECO:0000259" key="7">
    <source>
        <dbReference type="PROSITE" id="PS50850"/>
    </source>
</evidence>
<evidence type="ECO:0000256" key="3">
    <source>
        <dbReference type="ARBA" id="ARBA00022989"/>
    </source>
</evidence>
<feature type="transmembrane region" description="Helical" evidence="6">
    <location>
        <begin position="446"/>
        <end position="471"/>
    </location>
</feature>
<feature type="transmembrane region" description="Helical" evidence="6">
    <location>
        <begin position="516"/>
        <end position="534"/>
    </location>
</feature>
<evidence type="ECO:0000256" key="5">
    <source>
        <dbReference type="SAM" id="MobiDB-lite"/>
    </source>
</evidence>
<keyword evidence="3 6" id="KW-1133">Transmembrane helix</keyword>
<feature type="transmembrane region" description="Helical" evidence="6">
    <location>
        <begin position="172"/>
        <end position="192"/>
    </location>
</feature>
<proteinExistence type="predicted"/>
<organism evidence="8 9">
    <name type="scientific">Pleurostoma richardsiae</name>
    <dbReference type="NCBI Taxonomy" id="41990"/>
    <lineage>
        <taxon>Eukaryota</taxon>
        <taxon>Fungi</taxon>
        <taxon>Dikarya</taxon>
        <taxon>Ascomycota</taxon>
        <taxon>Pezizomycotina</taxon>
        <taxon>Sordariomycetes</taxon>
        <taxon>Sordariomycetidae</taxon>
        <taxon>Calosphaeriales</taxon>
        <taxon>Pleurostomataceae</taxon>
        <taxon>Pleurostoma</taxon>
    </lineage>
</organism>
<evidence type="ECO:0000256" key="6">
    <source>
        <dbReference type="SAM" id="Phobius"/>
    </source>
</evidence>
<dbReference type="InterPro" id="IPR020846">
    <property type="entry name" value="MFS_dom"/>
</dbReference>
<dbReference type="Pfam" id="PF07690">
    <property type="entry name" value="MFS_1"/>
    <property type="match status" value="1"/>
</dbReference>
<feature type="transmembrane region" description="Helical" evidence="6">
    <location>
        <begin position="198"/>
        <end position="220"/>
    </location>
</feature>
<dbReference type="PANTHER" id="PTHR23502:SF23">
    <property type="entry name" value="FLUCONAZOLE RESISTANCE PROTEIN 1"/>
    <property type="match status" value="1"/>
</dbReference>
<dbReference type="Proteomes" id="UP001174694">
    <property type="component" value="Unassembled WGS sequence"/>
</dbReference>
<evidence type="ECO:0000313" key="8">
    <source>
        <dbReference type="EMBL" id="KAJ9150718.1"/>
    </source>
</evidence>
<feature type="transmembrane region" description="Helical" evidence="6">
    <location>
        <begin position="379"/>
        <end position="401"/>
    </location>
</feature>
<keyword evidence="2 6" id="KW-0812">Transmembrane</keyword>
<dbReference type="GO" id="GO:1990961">
    <property type="term" value="P:xenobiotic detoxification by transmembrane export across the plasma membrane"/>
    <property type="evidence" value="ECO:0007669"/>
    <property type="project" value="TreeGrafter"/>
</dbReference>
<dbReference type="InterPro" id="IPR036259">
    <property type="entry name" value="MFS_trans_sf"/>
</dbReference>
<dbReference type="Gene3D" id="1.20.1250.20">
    <property type="entry name" value="MFS general substrate transporter like domains"/>
    <property type="match status" value="1"/>
</dbReference>
<feature type="transmembrane region" description="Helical" evidence="6">
    <location>
        <begin position="232"/>
        <end position="255"/>
    </location>
</feature>
<accession>A0AA38RYG8</accession>
<dbReference type="SUPFAM" id="SSF103473">
    <property type="entry name" value="MFS general substrate transporter"/>
    <property type="match status" value="1"/>
</dbReference>
<keyword evidence="4 6" id="KW-0472">Membrane</keyword>
<reference evidence="8" key="1">
    <citation type="submission" date="2022-07" db="EMBL/GenBank/DDBJ databases">
        <title>Fungi with potential for degradation of polypropylene.</title>
        <authorList>
            <person name="Gostincar C."/>
        </authorList>
    </citation>
    <scope>NUCLEOTIDE SEQUENCE</scope>
    <source>
        <strain evidence="8">EXF-13308</strain>
    </source>
</reference>
<protein>
    <submittedName>
        <fullName evidence="8">MFS general substrate transporter</fullName>
    </submittedName>
</protein>
<dbReference type="CDD" id="cd17323">
    <property type="entry name" value="MFS_Tpo1_MDR_like"/>
    <property type="match status" value="1"/>
</dbReference>
<dbReference type="PROSITE" id="PS50850">
    <property type="entry name" value="MFS"/>
    <property type="match status" value="1"/>
</dbReference>
<dbReference type="GO" id="GO:0005886">
    <property type="term" value="C:plasma membrane"/>
    <property type="evidence" value="ECO:0007669"/>
    <property type="project" value="TreeGrafter"/>
</dbReference>
<evidence type="ECO:0000313" key="9">
    <source>
        <dbReference type="Proteomes" id="UP001174694"/>
    </source>
</evidence>
<feature type="domain" description="Major facilitator superfamily (MFS) profile" evidence="7">
    <location>
        <begin position="106"/>
        <end position="539"/>
    </location>
</feature>